<protein>
    <submittedName>
        <fullName evidence="1">Uncharacterized protein</fullName>
    </submittedName>
</protein>
<dbReference type="EMBL" id="CP004387">
    <property type="protein sequence ID" value="AJD48319.1"/>
    <property type="molecule type" value="Genomic_DNA"/>
</dbReference>
<evidence type="ECO:0000313" key="1">
    <source>
        <dbReference type="EMBL" id="AJD48319.1"/>
    </source>
</evidence>
<dbReference type="HOGENOM" id="CLU_641969_0_0_6"/>
<reference evidence="1 2" key="1">
    <citation type="journal article" date="2012" name="J. Bacteriol.">
        <title>Genome sequence of an alkane-degrading bacterium, Alcanivorax pacificus type strain W11-5, isolated from deep sea sediment.</title>
        <authorList>
            <person name="Lai Q."/>
            <person name="Shao Z."/>
        </authorList>
    </citation>
    <scope>NUCLEOTIDE SEQUENCE [LARGE SCALE GENOMIC DNA]</scope>
    <source>
        <strain evidence="1 2">W11-5</strain>
    </source>
</reference>
<gene>
    <name evidence="1" type="ORF">S7S_09535</name>
</gene>
<dbReference type="AlphaFoldDB" id="A0A0B4XJ44"/>
<dbReference type="Proteomes" id="UP000006764">
    <property type="component" value="Chromosome"/>
</dbReference>
<dbReference type="KEGG" id="apac:S7S_09535"/>
<name>A0A0B4XJ44_9GAMM</name>
<sequence length="427" mass="45449">MSSGTDMAGRVFLVPLLFLLASLLPAWGHAAIPQGQLPSGLQPMEDSEMAGVVGQALIVTNKVQGDGEGNGTSGLTFYSAGLDAELRLNLNIERLELGRTGPGALDVDILAEHVMFGCTANAGGECVDSSVATQLRDFIFNRPFFQFAIENDDQPAHRRVVGVRLGAENAEGPLSIGEFKVFSGYLSAVAEIELLGQDNVALTTNTGYSPTGTRTPAYSANIGLSDWCLVSFIGCLAWASQYQVYYPGQSATYPVLANGSRIQQAQVHAGGANSLYNIVDSLTQEVGCRRTYNAFGCGLGDIVLGLIATNIRDRVVGQLGQGLGVGRQGCPNLNDCNIPFNISNLHRVEVDSPLFGLSFQERSIRYPGYAADVPKGWAMYLPDAFTLQVSEPMTVFTQSILSGNALAGNLVPLDPVFDNCWGSATFC</sequence>
<evidence type="ECO:0000313" key="2">
    <source>
        <dbReference type="Proteomes" id="UP000006764"/>
    </source>
</evidence>
<accession>A0A0B4XJ44</accession>
<proteinExistence type="predicted"/>
<organism evidence="1 2">
    <name type="scientific">Isoalcanivorax pacificus W11-5</name>
    <dbReference type="NCBI Taxonomy" id="391936"/>
    <lineage>
        <taxon>Bacteria</taxon>
        <taxon>Pseudomonadati</taxon>
        <taxon>Pseudomonadota</taxon>
        <taxon>Gammaproteobacteria</taxon>
        <taxon>Oceanospirillales</taxon>
        <taxon>Alcanivoracaceae</taxon>
        <taxon>Isoalcanivorax</taxon>
    </lineage>
</organism>
<keyword evidence="2" id="KW-1185">Reference proteome</keyword>
<dbReference type="RefSeq" id="WP_169745560.1">
    <property type="nucleotide sequence ID" value="NZ_CP004387.1"/>
</dbReference>